<feature type="region of interest" description="Disordered" evidence="1">
    <location>
        <begin position="106"/>
        <end position="132"/>
    </location>
</feature>
<sequence length="149" mass="15879">MQLPLLLFPLVMGTATSICGMCGLGSRLSTMQHSTTPEVTSHQLSDDGCDSELLTLEDSSSASDFEENDAVEMVGATAPCGIVGLGCVFGGKLHFAKDIVDDTFVPKNRKSKPIPKPSTKPDPKPAPRASMSNCLAEAEWRKGLLFYST</sequence>
<feature type="signal peptide" evidence="2">
    <location>
        <begin position="1"/>
        <end position="15"/>
    </location>
</feature>
<reference evidence="3" key="1">
    <citation type="submission" date="2021-01" db="EMBL/GenBank/DDBJ databases">
        <authorList>
            <person name="Corre E."/>
            <person name="Pelletier E."/>
            <person name="Niang G."/>
            <person name="Scheremetjew M."/>
            <person name="Finn R."/>
            <person name="Kale V."/>
            <person name="Holt S."/>
            <person name="Cochrane G."/>
            <person name="Meng A."/>
            <person name="Brown T."/>
            <person name="Cohen L."/>
        </authorList>
    </citation>
    <scope>NUCLEOTIDE SEQUENCE</scope>
    <source>
        <strain evidence="3">CCMP1594</strain>
    </source>
</reference>
<proteinExistence type="predicted"/>
<dbReference type="AlphaFoldDB" id="A0A7S4G780"/>
<evidence type="ECO:0008006" key="4">
    <source>
        <dbReference type="Google" id="ProtNLM"/>
    </source>
</evidence>
<evidence type="ECO:0000256" key="1">
    <source>
        <dbReference type="SAM" id="MobiDB-lite"/>
    </source>
</evidence>
<accession>A0A7S4G780</accession>
<feature type="chain" id="PRO_5031326767" description="Secreted protein" evidence="2">
    <location>
        <begin position="16"/>
        <end position="149"/>
    </location>
</feature>
<evidence type="ECO:0000313" key="3">
    <source>
        <dbReference type="EMBL" id="CAE0827579.1"/>
    </source>
</evidence>
<name>A0A7S4G780_9EUGL</name>
<organism evidence="3">
    <name type="scientific">Eutreptiella gymnastica</name>
    <dbReference type="NCBI Taxonomy" id="73025"/>
    <lineage>
        <taxon>Eukaryota</taxon>
        <taxon>Discoba</taxon>
        <taxon>Euglenozoa</taxon>
        <taxon>Euglenida</taxon>
        <taxon>Spirocuta</taxon>
        <taxon>Euglenophyceae</taxon>
        <taxon>Eutreptiales</taxon>
        <taxon>Eutreptiaceae</taxon>
        <taxon>Eutreptiella</taxon>
    </lineage>
</organism>
<evidence type="ECO:0000256" key="2">
    <source>
        <dbReference type="SAM" id="SignalP"/>
    </source>
</evidence>
<protein>
    <recommendedName>
        <fullName evidence="4">Secreted protein</fullName>
    </recommendedName>
</protein>
<gene>
    <name evidence="3" type="ORF">EGYM00163_LOCUS38841</name>
</gene>
<keyword evidence="2" id="KW-0732">Signal</keyword>
<dbReference type="EMBL" id="HBJA01112493">
    <property type="protein sequence ID" value="CAE0827579.1"/>
    <property type="molecule type" value="Transcribed_RNA"/>
</dbReference>